<dbReference type="PRINTS" id="PR01988">
    <property type="entry name" value="EXPORTERBACE"/>
</dbReference>
<feature type="transmembrane region" description="Helical" evidence="6">
    <location>
        <begin position="87"/>
        <end position="104"/>
    </location>
</feature>
<keyword evidence="5 6" id="KW-0472">Membrane</keyword>
<dbReference type="Pfam" id="PF07690">
    <property type="entry name" value="MFS_1"/>
    <property type="match status" value="1"/>
</dbReference>
<protein>
    <submittedName>
        <fullName evidence="8">MFS transporter</fullName>
    </submittedName>
</protein>
<dbReference type="PROSITE" id="PS50850">
    <property type="entry name" value="MFS"/>
    <property type="match status" value="1"/>
</dbReference>
<feature type="transmembrane region" description="Helical" evidence="6">
    <location>
        <begin position="171"/>
        <end position="191"/>
    </location>
</feature>
<evidence type="ECO:0000256" key="5">
    <source>
        <dbReference type="ARBA" id="ARBA00023136"/>
    </source>
</evidence>
<dbReference type="PANTHER" id="PTHR43124">
    <property type="entry name" value="PURINE EFFLUX PUMP PBUE"/>
    <property type="match status" value="1"/>
</dbReference>
<evidence type="ECO:0000256" key="4">
    <source>
        <dbReference type="ARBA" id="ARBA00022989"/>
    </source>
</evidence>
<name>A0ABX7Q741_9BACT</name>
<keyword evidence="4 6" id="KW-1133">Transmembrane helix</keyword>
<feature type="transmembrane region" description="Helical" evidence="6">
    <location>
        <begin position="257"/>
        <end position="277"/>
    </location>
</feature>
<evidence type="ECO:0000256" key="1">
    <source>
        <dbReference type="ARBA" id="ARBA00004651"/>
    </source>
</evidence>
<sequence>MAVAVTSVTEQSAISEWQIWSAVGSMALCVAMLIASEFMPVSLLTPIAADLGATNGMAGQAISISGLFAVGTSVFIATIAGRIDRRHVLMGLTGLMLASLILIAEAPNFAVLMVARALLGMAIGGFWALATATIMRLVPEESVPKALGVMYTGNALATTFAAPIGSYLGGIIGWRGVFWALVPIVVMNLIWQWLSLPSMPPQTANPVGKVLGLLKRRNVAFAMLGVMLTFAGAFATFTYMRPFLETYTQVSVPQLSLLLLGLGGAGFAGTYGAGALLGRHLYSLLRWLPMALGVVTLGLLAVGHILWEVAALMIAWGALNSAIPVSWSTWLTKGISDEPESGGGLIVAAIQLSILLGAAFGGLLLDHVSIAATLIGGSILLVFASLIIGNGDRIKPHA</sequence>
<feature type="transmembrane region" description="Helical" evidence="6">
    <location>
        <begin position="110"/>
        <end position="134"/>
    </location>
</feature>
<reference evidence="8 9" key="1">
    <citation type="submission" date="2021-03" db="EMBL/GenBank/DDBJ databases">
        <title>Geobacter metallireducens gen. nov. sp. nov., a microorganism capable of coupling the complete oxidation of organic compounds to the reduction of iron and other metals.</title>
        <authorList>
            <person name="Li Y."/>
        </authorList>
    </citation>
    <scope>NUCLEOTIDE SEQUENCE [LARGE SCALE GENOMIC DNA]</scope>
    <source>
        <strain evidence="8 9">Jerry-YX</strain>
    </source>
</reference>
<dbReference type="InterPro" id="IPR020846">
    <property type="entry name" value="MFS_dom"/>
</dbReference>
<gene>
    <name evidence="8" type="ORF">JZM60_00060</name>
</gene>
<feature type="transmembrane region" description="Helical" evidence="6">
    <location>
        <begin position="344"/>
        <end position="364"/>
    </location>
</feature>
<comment type="subcellular location">
    <subcellularLocation>
        <location evidence="1">Cell membrane</location>
        <topology evidence="1">Multi-pass membrane protein</topology>
    </subcellularLocation>
</comment>
<evidence type="ECO:0000313" key="8">
    <source>
        <dbReference type="EMBL" id="QSV47277.1"/>
    </source>
</evidence>
<accession>A0ABX7Q741</accession>
<evidence type="ECO:0000256" key="3">
    <source>
        <dbReference type="ARBA" id="ARBA00022692"/>
    </source>
</evidence>
<dbReference type="EMBL" id="CP071382">
    <property type="protein sequence ID" value="QSV47277.1"/>
    <property type="molecule type" value="Genomic_DNA"/>
</dbReference>
<dbReference type="InterPro" id="IPR011701">
    <property type="entry name" value="MFS"/>
</dbReference>
<dbReference type="CDD" id="cd17324">
    <property type="entry name" value="MFS_NepI_like"/>
    <property type="match status" value="1"/>
</dbReference>
<organism evidence="8 9">
    <name type="scientific">Geobacter benzoatilyticus</name>
    <dbReference type="NCBI Taxonomy" id="2815309"/>
    <lineage>
        <taxon>Bacteria</taxon>
        <taxon>Pseudomonadati</taxon>
        <taxon>Thermodesulfobacteriota</taxon>
        <taxon>Desulfuromonadia</taxon>
        <taxon>Geobacterales</taxon>
        <taxon>Geobacteraceae</taxon>
        <taxon>Geobacter</taxon>
    </lineage>
</organism>
<keyword evidence="2" id="KW-1003">Cell membrane</keyword>
<feature type="domain" description="Major facilitator superfamily (MFS) profile" evidence="7">
    <location>
        <begin position="1"/>
        <end position="398"/>
    </location>
</feature>
<dbReference type="PANTHER" id="PTHR43124:SF5">
    <property type="entry name" value="PURINE RIBONUCLEOSIDE EFFLUX PUMP NEPI"/>
    <property type="match status" value="1"/>
</dbReference>
<dbReference type="InterPro" id="IPR022324">
    <property type="entry name" value="Bacilysin_exporter_BacE_put"/>
</dbReference>
<dbReference type="SUPFAM" id="SSF103473">
    <property type="entry name" value="MFS general substrate transporter"/>
    <property type="match status" value="1"/>
</dbReference>
<feature type="transmembrane region" description="Helical" evidence="6">
    <location>
        <begin position="370"/>
        <end position="389"/>
    </location>
</feature>
<evidence type="ECO:0000259" key="7">
    <source>
        <dbReference type="PROSITE" id="PS50850"/>
    </source>
</evidence>
<feature type="transmembrane region" description="Helical" evidence="6">
    <location>
        <begin position="61"/>
        <end position="80"/>
    </location>
</feature>
<dbReference type="InterPro" id="IPR050189">
    <property type="entry name" value="MFS_Efflux_Transporters"/>
</dbReference>
<evidence type="ECO:0000313" key="9">
    <source>
        <dbReference type="Proteomes" id="UP000663651"/>
    </source>
</evidence>
<feature type="transmembrane region" description="Helical" evidence="6">
    <location>
        <begin position="19"/>
        <end position="41"/>
    </location>
</feature>
<keyword evidence="9" id="KW-1185">Reference proteome</keyword>
<feature type="transmembrane region" description="Helical" evidence="6">
    <location>
        <begin position="313"/>
        <end position="332"/>
    </location>
</feature>
<dbReference type="Gene3D" id="1.20.1250.20">
    <property type="entry name" value="MFS general substrate transporter like domains"/>
    <property type="match status" value="1"/>
</dbReference>
<dbReference type="Proteomes" id="UP000663651">
    <property type="component" value="Chromosome"/>
</dbReference>
<proteinExistence type="predicted"/>
<dbReference type="InterPro" id="IPR036259">
    <property type="entry name" value="MFS_trans_sf"/>
</dbReference>
<feature type="transmembrane region" description="Helical" evidence="6">
    <location>
        <begin position="284"/>
        <end position="307"/>
    </location>
</feature>
<feature type="transmembrane region" description="Helical" evidence="6">
    <location>
        <begin position="146"/>
        <end position="165"/>
    </location>
</feature>
<keyword evidence="3 6" id="KW-0812">Transmembrane</keyword>
<evidence type="ECO:0000256" key="6">
    <source>
        <dbReference type="SAM" id="Phobius"/>
    </source>
</evidence>
<evidence type="ECO:0000256" key="2">
    <source>
        <dbReference type="ARBA" id="ARBA00022475"/>
    </source>
</evidence>
<feature type="transmembrane region" description="Helical" evidence="6">
    <location>
        <begin position="219"/>
        <end position="237"/>
    </location>
</feature>